<name>A0ABU9PWG2_9BURK</name>
<protein>
    <submittedName>
        <fullName evidence="2">Phospholipase D family protein</fullName>
    </submittedName>
</protein>
<dbReference type="EMBL" id="JBANDC010000008">
    <property type="protein sequence ID" value="MEM4988345.1"/>
    <property type="molecule type" value="Genomic_DNA"/>
</dbReference>
<comment type="caution">
    <text evidence="2">The sequence shown here is derived from an EMBL/GenBank/DDBJ whole genome shotgun (WGS) entry which is preliminary data.</text>
</comment>
<dbReference type="Proteomes" id="UP001495910">
    <property type="component" value="Unassembled WGS sequence"/>
</dbReference>
<dbReference type="Gene3D" id="3.30.870.10">
    <property type="entry name" value="Endonuclease Chain A"/>
    <property type="match status" value="1"/>
</dbReference>
<evidence type="ECO:0000256" key="1">
    <source>
        <dbReference type="SAM" id="MobiDB-lite"/>
    </source>
</evidence>
<evidence type="ECO:0000313" key="3">
    <source>
        <dbReference type="Proteomes" id="UP001495910"/>
    </source>
</evidence>
<organism evidence="2 3">
    <name type="scientific">Collimonas rhizosphaerae</name>
    <dbReference type="NCBI Taxonomy" id="3126357"/>
    <lineage>
        <taxon>Bacteria</taxon>
        <taxon>Pseudomonadati</taxon>
        <taxon>Pseudomonadota</taxon>
        <taxon>Betaproteobacteria</taxon>
        <taxon>Burkholderiales</taxon>
        <taxon>Oxalobacteraceae</taxon>
        <taxon>Collimonas</taxon>
    </lineage>
</organism>
<gene>
    <name evidence="2" type="ORF">V8G57_13195</name>
</gene>
<evidence type="ECO:0000313" key="2">
    <source>
        <dbReference type="EMBL" id="MEM4988345.1"/>
    </source>
</evidence>
<dbReference type="RefSeq" id="WP_342829790.1">
    <property type="nucleotide sequence ID" value="NZ_JBANDC010000008.1"/>
</dbReference>
<dbReference type="SUPFAM" id="SSF56024">
    <property type="entry name" value="Phospholipase D/nuclease"/>
    <property type="match status" value="1"/>
</dbReference>
<reference evidence="2 3" key="1">
    <citation type="submission" date="2024-02" db="EMBL/GenBank/DDBJ databases">
        <title>Draft genome sequence of Collimonas sp. strain H4R21, an effective mineral-weathering bacterial strain isolated from the beech rhizosphere.</title>
        <authorList>
            <person name="Morin E."/>
            <person name="Uroz S."/>
            <person name="Leveau J.H.J."/>
            <person name="Kumar R."/>
            <person name="Rey M.W."/>
            <person name="Pham J."/>
        </authorList>
    </citation>
    <scope>NUCLEOTIDE SEQUENCE [LARGE SCALE GENOMIC DNA]</scope>
    <source>
        <strain evidence="2 3">H4R21</strain>
    </source>
</reference>
<keyword evidence="3" id="KW-1185">Reference proteome</keyword>
<proteinExistence type="predicted"/>
<dbReference type="CDD" id="cd09117">
    <property type="entry name" value="PLDc_Bfil_DEXD_like"/>
    <property type="match status" value="1"/>
</dbReference>
<feature type="region of interest" description="Disordered" evidence="1">
    <location>
        <begin position="212"/>
        <end position="233"/>
    </location>
</feature>
<sequence>MFIAQPTHGFGHLICEEMLSEQSGYLRWHTVEFAVAWANYSGMNKVFDSVQKFLSEGGRVRVTVGLDFGSTTYEGLGRLLELEHDADIITHVFFDENPACTFHPKVFLFSNDEEACLLVGSNNMTGAGLKTNIEAALRFSGALRDETISGAHHALAAWRDEGGDSRIRRLTRELREQLRDRRYVLTEEEIRTRRRSEDGLRAATELPLFGRSSIRPLRPGHRTNGHAEGVGRTTGSGLGEVLLMRVRPRRDGKQVQISMRVLAASFMNGVEEVVSVDGTMQEIGFNMTSGVRNTARFEAPEMRDMQNPVARFQWVNARRPEREPTRVLQYEIFDAENDDEGLTILRKLEEGIATPPLTKLEELSHEETVLSKSKRAIAQWYRLDSA</sequence>
<accession>A0ABU9PWG2</accession>